<evidence type="ECO:0000313" key="2">
    <source>
        <dbReference type="EMBL" id="OGC48630.1"/>
    </source>
</evidence>
<name>A0A1F4UV09_UNCKA</name>
<sequence>MWKQLIYFLCAGTACTAFSGVLDHYLFEFRSYFAREFYIAGIIINIVGFAFCEFNHTGMLPKHTKYVKYQKFFFRYLW</sequence>
<protein>
    <submittedName>
        <fullName evidence="2">Uncharacterized protein</fullName>
    </submittedName>
</protein>
<organism evidence="2 3">
    <name type="scientific">candidate division WWE3 bacterium RIFCSPLOWO2_01_FULL_37_15</name>
    <dbReference type="NCBI Taxonomy" id="1802622"/>
    <lineage>
        <taxon>Bacteria</taxon>
        <taxon>Katanobacteria</taxon>
    </lineage>
</organism>
<evidence type="ECO:0000256" key="1">
    <source>
        <dbReference type="SAM" id="Phobius"/>
    </source>
</evidence>
<dbReference type="Proteomes" id="UP000177458">
    <property type="component" value="Unassembled WGS sequence"/>
</dbReference>
<accession>A0A1F4UV09</accession>
<keyword evidence="1" id="KW-1133">Transmembrane helix</keyword>
<dbReference type="EMBL" id="MEVF01000036">
    <property type="protein sequence ID" value="OGC48630.1"/>
    <property type="molecule type" value="Genomic_DNA"/>
</dbReference>
<gene>
    <name evidence="2" type="ORF">A3A69_00510</name>
</gene>
<feature type="transmembrane region" description="Helical" evidence="1">
    <location>
        <begin position="35"/>
        <end position="54"/>
    </location>
</feature>
<keyword evidence="1" id="KW-0812">Transmembrane</keyword>
<dbReference type="PROSITE" id="PS51257">
    <property type="entry name" value="PROKAR_LIPOPROTEIN"/>
    <property type="match status" value="1"/>
</dbReference>
<dbReference type="AlphaFoldDB" id="A0A1F4UV09"/>
<evidence type="ECO:0000313" key="3">
    <source>
        <dbReference type="Proteomes" id="UP000177458"/>
    </source>
</evidence>
<reference evidence="2 3" key="1">
    <citation type="journal article" date="2016" name="Nat. Commun.">
        <title>Thousands of microbial genomes shed light on interconnected biogeochemical processes in an aquifer system.</title>
        <authorList>
            <person name="Anantharaman K."/>
            <person name="Brown C.T."/>
            <person name="Hug L.A."/>
            <person name="Sharon I."/>
            <person name="Castelle C.J."/>
            <person name="Probst A.J."/>
            <person name="Thomas B.C."/>
            <person name="Singh A."/>
            <person name="Wilkins M.J."/>
            <person name="Karaoz U."/>
            <person name="Brodie E.L."/>
            <person name="Williams K.H."/>
            <person name="Hubbard S.S."/>
            <person name="Banfield J.F."/>
        </authorList>
    </citation>
    <scope>NUCLEOTIDE SEQUENCE [LARGE SCALE GENOMIC DNA]</scope>
</reference>
<keyword evidence="1" id="KW-0472">Membrane</keyword>
<proteinExistence type="predicted"/>
<comment type="caution">
    <text evidence="2">The sequence shown here is derived from an EMBL/GenBank/DDBJ whole genome shotgun (WGS) entry which is preliminary data.</text>
</comment>